<evidence type="ECO:0000313" key="2">
    <source>
        <dbReference type="Proteomes" id="UP000288805"/>
    </source>
</evidence>
<dbReference type="Proteomes" id="UP000288805">
    <property type="component" value="Unassembled WGS sequence"/>
</dbReference>
<comment type="caution">
    <text evidence="1">The sequence shown here is derived from an EMBL/GenBank/DDBJ whole genome shotgun (WGS) entry which is preliminary data.</text>
</comment>
<reference evidence="1 2" key="1">
    <citation type="journal article" date="2018" name="PLoS Genet.">
        <title>Population sequencing reveals clonal diversity and ancestral inbreeding in the grapevine cultivar Chardonnay.</title>
        <authorList>
            <person name="Roach M.J."/>
            <person name="Johnson D.L."/>
            <person name="Bohlmann J."/>
            <person name="van Vuuren H.J."/>
            <person name="Jones S.J."/>
            <person name="Pretorius I.S."/>
            <person name="Schmidt S.A."/>
            <person name="Borneman A.R."/>
        </authorList>
    </citation>
    <scope>NUCLEOTIDE SEQUENCE [LARGE SCALE GENOMIC DNA]</scope>
    <source>
        <strain evidence="2">cv. Chardonnay</strain>
        <tissue evidence="1">Leaf</tissue>
    </source>
</reference>
<gene>
    <name evidence="1" type="ORF">CK203_065955</name>
</gene>
<organism evidence="1 2">
    <name type="scientific">Vitis vinifera</name>
    <name type="common">Grape</name>
    <dbReference type="NCBI Taxonomy" id="29760"/>
    <lineage>
        <taxon>Eukaryota</taxon>
        <taxon>Viridiplantae</taxon>
        <taxon>Streptophyta</taxon>
        <taxon>Embryophyta</taxon>
        <taxon>Tracheophyta</taxon>
        <taxon>Spermatophyta</taxon>
        <taxon>Magnoliopsida</taxon>
        <taxon>eudicotyledons</taxon>
        <taxon>Gunneridae</taxon>
        <taxon>Pentapetalae</taxon>
        <taxon>rosids</taxon>
        <taxon>Vitales</taxon>
        <taxon>Vitaceae</taxon>
        <taxon>Viteae</taxon>
        <taxon>Vitis</taxon>
    </lineage>
</organism>
<proteinExistence type="predicted"/>
<sequence>MRQPPPTTTRPIEGTSAPEKVRVEDDEILRQLQSIQAYISIWNLFPSSSTHRNALIRALSQIRVETTTTPEGLIHMMTADRATCIVVMVQSVEDMFISAEPVLEISCTDDELFLTGFTFDEVQTVEIKDFYRDFVAMSFDLHSSTVVLDMMRSMSYLPGMRLGRCQHEPSEFIAILDHDVPFGLGFILTKADYRYMVRLRKEMMRARLTHTPFYYLVHPYTMSLIDYFMRASEPHAPFDEIIGGLSTTQEVELQHLVQQLRLSDGAPSTSTPALITPSSPNHTSLMTFCFLDEIDDHGTFSEISDIVDGVAPCDKYVDEMLALSLSQIEEIVQPELTSPFDLFGVSFIEIAEDAIAVVDLIDGTVSLVEGVFDFMDSLLSFDVLSGFVSYHDYVFDFSSMDLSIFEYLPISCDIDLSAPPSPTTHIFDIDDEIAQHDSDDDSFSVFDSDPVDKRVSPAVGDTKIVDFGTSDQPRELRIRSDLSVDEKDSLI</sequence>
<dbReference type="EMBL" id="QGNW01000717">
    <property type="protein sequence ID" value="RVW64635.1"/>
    <property type="molecule type" value="Genomic_DNA"/>
</dbReference>
<evidence type="ECO:0000313" key="1">
    <source>
        <dbReference type="EMBL" id="RVW64635.1"/>
    </source>
</evidence>
<protein>
    <submittedName>
        <fullName evidence="1">Uncharacterized protein</fullName>
    </submittedName>
</protein>
<name>A0A438FXJ7_VITVI</name>
<dbReference type="AlphaFoldDB" id="A0A438FXJ7"/>
<accession>A0A438FXJ7</accession>